<keyword evidence="1" id="KW-0175">Coiled coil</keyword>
<dbReference type="OrthoDB" id="7351621at2"/>
<organism evidence="2 3">
    <name type="scientific">Mucilaginibacter pineti</name>
    <dbReference type="NCBI Taxonomy" id="1391627"/>
    <lineage>
        <taxon>Bacteria</taxon>
        <taxon>Pseudomonadati</taxon>
        <taxon>Bacteroidota</taxon>
        <taxon>Sphingobacteriia</taxon>
        <taxon>Sphingobacteriales</taxon>
        <taxon>Sphingobacteriaceae</taxon>
        <taxon>Mucilaginibacter</taxon>
    </lineage>
</organism>
<dbReference type="RefSeq" id="WP_091154367.1">
    <property type="nucleotide sequence ID" value="NZ_FNAI01000015.1"/>
</dbReference>
<reference evidence="2 3" key="1">
    <citation type="submission" date="2016-10" db="EMBL/GenBank/DDBJ databases">
        <authorList>
            <person name="de Groot N.N."/>
        </authorList>
    </citation>
    <scope>NUCLEOTIDE SEQUENCE [LARGE SCALE GENOMIC DNA]</scope>
    <source>
        <strain evidence="2 3">47C3B</strain>
    </source>
</reference>
<feature type="coiled-coil region" evidence="1">
    <location>
        <begin position="83"/>
        <end position="110"/>
    </location>
</feature>
<name>A0A1G7JVJ7_9SPHI</name>
<gene>
    <name evidence="2" type="ORF">SAMN05216464_115131</name>
</gene>
<dbReference type="AlphaFoldDB" id="A0A1G7JVJ7"/>
<evidence type="ECO:0000256" key="1">
    <source>
        <dbReference type="SAM" id="Coils"/>
    </source>
</evidence>
<sequence length="124" mass="14086">MKKKSYKITFALKEGYSPKGKVYDLDDAVKVIRCWMEKRLKDNKPVLSGLLQEGQLFFPAPESSKETVTVSSTAVYCGELSSTAELKRKNKEIRSTLESLAGELKAALRQESVFIIYRDDNWCI</sequence>
<accession>A0A1G7JVJ7</accession>
<dbReference type="STRING" id="1391627.SAMN05216464_115131"/>
<protein>
    <submittedName>
        <fullName evidence="2">Uncharacterized protein</fullName>
    </submittedName>
</protein>
<dbReference type="EMBL" id="FNAI01000015">
    <property type="protein sequence ID" value="SDF28968.1"/>
    <property type="molecule type" value="Genomic_DNA"/>
</dbReference>
<keyword evidence="3" id="KW-1185">Reference proteome</keyword>
<evidence type="ECO:0000313" key="3">
    <source>
        <dbReference type="Proteomes" id="UP000199072"/>
    </source>
</evidence>
<proteinExistence type="predicted"/>
<dbReference type="Proteomes" id="UP000199072">
    <property type="component" value="Unassembled WGS sequence"/>
</dbReference>
<evidence type="ECO:0000313" key="2">
    <source>
        <dbReference type="EMBL" id="SDF28968.1"/>
    </source>
</evidence>